<evidence type="ECO:0000313" key="2">
    <source>
        <dbReference type="EMBL" id="GIZ02395.1"/>
    </source>
</evidence>
<evidence type="ECO:0000256" key="1">
    <source>
        <dbReference type="SAM" id="MobiDB-lite"/>
    </source>
</evidence>
<accession>A0AAV4Y865</accession>
<sequence length="127" mass="14016">MGIVLSTFQLPCPLLNNALKLLFPSYIFRIAFRISDPIVCPNLLGGRGVKNSTFSPPTPQLFGDCINQKGRLSSPSFPGECVTSGLTARSGHSPPASPGFQLNFHSSSMRGPREMSRVLQRNYHYYR</sequence>
<name>A0AAV4Y865_CAEEX</name>
<reference evidence="2 3" key="1">
    <citation type="submission" date="2021-06" db="EMBL/GenBank/DDBJ databases">
        <title>Caerostris extrusa draft genome.</title>
        <authorList>
            <person name="Kono N."/>
            <person name="Arakawa K."/>
        </authorList>
    </citation>
    <scope>NUCLEOTIDE SEQUENCE [LARGE SCALE GENOMIC DNA]</scope>
</reference>
<keyword evidence="3" id="KW-1185">Reference proteome</keyword>
<evidence type="ECO:0000313" key="3">
    <source>
        <dbReference type="Proteomes" id="UP001054945"/>
    </source>
</evidence>
<protein>
    <submittedName>
        <fullName evidence="2">Uncharacterized protein</fullName>
    </submittedName>
</protein>
<dbReference type="AlphaFoldDB" id="A0AAV4Y865"/>
<comment type="caution">
    <text evidence="2">The sequence shown here is derived from an EMBL/GenBank/DDBJ whole genome shotgun (WGS) entry which is preliminary data.</text>
</comment>
<feature type="region of interest" description="Disordered" evidence="1">
    <location>
        <begin position="86"/>
        <end position="113"/>
    </location>
</feature>
<proteinExistence type="predicted"/>
<dbReference type="Proteomes" id="UP001054945">
    <property type="component" value="Unassembled WGS sequence"/>
</dbReference>
<dbReference type="EMBL" id="BPLR01018808">
    <property type="protein sequence ID" value="GIZ02395.1"/>
    <property type="molecule type" value="Genomic_DNA"/>
</dbReference>
<gene>
    <name evidence="2" type="ORF">CEXT_673261</name>
</gene>
<organism evidence="2 3">
    <name type="scientific">Caerostris extrusa</name>
    <name type="common">Bark spider</name>
    <name type="synonym">Caerostris bankana</name>
    <dbReference type="NCBI Taxonomy" id="172846"/>
    <lineage>
        <taxon>Eukaryota</taxon>
        <taxon>Metazoa</taxon>
        <taxon>Ecdysozoa</taxon>
        <taxon>Arthropoda</taxon>
        <taxon>Chelicerata</taxon>
        <taxon>Arachnida</taxon>
        <taxon>Araneae</taxon>
        <taxon>Araneomorphae</taxon>
        <taxon>Entelegynae</taxon>
        <taxon>Araneoidea</taxon>
        <taxon>Araneidae</taxon>
        <taxon>Caerostris</taxon>
    </lineage>
</organism>